<evidence type="ECO:0000313" key="7">
    <source>
        <dbReference type="EMBL" id="KAH8024257.1"/>
    </source>
</evidence>
<dbReference type="PANTHER" id="PTHR24252:SF7">
    <property type="entry name" value="HYALIN"/>
    <property type="match status" value="1"/>
</dbReference>
<dbReference type="Pfam" id="PF00089">
    <property type="entry name" value="Trypsin"/>
    <property type="match status" value="1"/>
</dbReference>
<dbReference type="SUPFAM" id="SSF50494">
    <property type="entry name" value="Trypsin-like serine proteases"/>
    <property type="match status" value="1"/>
</dbReference>
<dbReference type="VEuPathDB" id="VectorBase:LOC119172649"/>
<reference evidence="7" key="2">
    <citation type="submission" date="2021-09" db="EMBL/GenBank/DDBJ databases">
        <authorList>
            <person name="Jia N."/>
            <person name="Wang J."/>
            <person name="Shi W."/>
            <person name="Du L."/>
            <person name="Sun Y."/>
            <person name="Zhan W."/>
            <person name="Jiang J."/>
            <person name="Wang Q."/>
            <person name="Zhang B."/>
            <person name="Ji P."/>
            <person name="Sakyi L.B."/>
            <person name="Cui X."/>
            <person name="Yuan T."/>
            <person name="Jiang B."/>
            <person name="Yang W."/>
            <person name="Lam T.T.-Y."/>
            <person name="Chang Q."/>
            <person name="Ding S."/>
            <person name="Wang X."/>
            <person name="Zhu J."/>
            <person name="Ruan X."/>
            <person name="Zhao L."/>
            <person name="Wei J."/>
            <person name="Que T."/>
            <person name="Du C."/>
            <person name="Cheng J."/>
            <person name="Dai P."/>
            <person name="Han X."/>
            <person name="Huang E."/>
            <person name="Gao Y."/>
            <person name="Liu J."/>
            <person name="Shao H."/>
            <person name="Ye R."/>
            <person name="Li L."/>
            <person name="Wei W."/>
            <person name="Wang X."/>
            <person name="Wang C."/>
            <person name="Huo Q."/>
            <person name="Li W."/>
            <person name="Guo W."/>
            <person name="Chen H."/>
            <person name="Chen S."/>
            <person name="Zhou L."/>
            <person name="Zhou L."/>
            <person name="Ni X."/>
            <person name="Tian J."/>
            <person name="Zhou Y."/>
            <person name="Sheng Y."/>
            <person name="Liu T."/>
            <person name="Pan Y."/>
            <person name="Xia L."/>
            <person name="Li J."/>
            <person name="Zhao F."/>
            <person name="Cao W."/>
        </authorList>
    </citation>
    <scope>NUCLEOTIDE SEQUENCE</scope>
    <source>
        <strain evidence="7">Rmic-2018</strain>
        <tissue evidence="7">Larvae</tissue>
    </source>
</reference>
<keyword evidence="2 5" id="KW-0378">Hydrolase</keyword>
<dbReference type="PROSITE" id="PS50240">
    <property type="entry name" value="TRYPSIN_DOM"/>
    <property type="match status" value="1"/>
</dbReference>
<evidence type="ECO:0000259" key="6">
    <source>
        <dbReference type="PROSITE" id="PS50240"/>
    </source>
</evidence>
<organism evidence="7 8">
    <name type="scientific">Rhipicephalus microplus</name>
    <name type="common">Cattle tick</name>
    <name type="synonym">Boophilus microplus</name>
    <dbReference type="NCBI Taxonomy" id="6941"/>
    <lineage>
        <taxon>Eukaryota</taxon>
        <taxon>Metazoa</taxon>
        <taxon>Ecdysozoa</taxon>
        <taxon>Arthropoda</taxon>
        <taxon>Chelicerata</taxon>
        <taxon>Arachnida</taxon>
        <taxon>Acari</taxon>
        <taxon>Parasitiformes</taxon>
        <taxon>Ixodida</taxon>
        <taxon>Ixodoidea</taxon>
        <taxon>Ixodidae</taxon>
        <taxon>Rhipicephalinae</taxon>
        <taxon>Rhipicephalus</taxon>
        <taxon>Boophilus</taxon>
    </lineage>
</organism>
<dbReference type="CDD" id="cd00190">
    <property type="entry name" value="Tryp_SPc"/>
    <property type="match status" value="1"/>
</dbReference>
<reference evidence="7" key="1">
    <citation type="journal article" date="2020" name="Cell">
        <title>Large-Scale Comparative Analyses of Tick Genomes Elucidate Their Genetic Diversity and Vector Capacities.</title>
        <authorList>
            <consortium name="Tick Genome and Microbiome Consortium (TIGMIC)"/>
            <person name="Jia N."/>
            <person name="Wang J."/>
            <person name="Shi W."/>
            <person name="Du L."/>
            <person name="Sun Y."/>
            <person name="Zhan W."/>
            <person name="Jiang J.F."/>
            <person name="Wang Q."/>
            <person name="Zhang B."/>
            <person name="Ji P."/>
            <person name="Bell-Sakyi L."/>
            <person name="Cui X.M."/>
            <person name="Yuan T.T."/>
            <person name="Jiang B.G."/>
            <person name="Yang W.F."/>
            <person name="Lam T.T."/>
            <person name="Chang Q.C."/>
            <person name="Ding S.J."/>
            <person name="Wang X.J."/>
            <person name="Zhu J.G."/>
            <person name="Ruan X.D."/>
            <person name="Zhao L."/>
            <person name="Wei J.T."/>
            <person name="Ye R.Z."/>
            <person name="Que T.C."/>
            <person name="Du C.H."/>
            <person name="Zhou Y.H."/>
            <person name="Cheng J.X."/>
            <person name="Dai P.F."/>
            <person name="Guo W.B."/>
            <person name="Han X.H."/>
            <person name="Huang E.J."/>
            <person name="Li L.F."/>
            <person name="Wei W."/>
            <person name="Gao Y.C."/>
            <person name="Liu J.Z."/>
            <person name="Shao H.Z."/>
            <person name="Wang X."/>
            <person name="Wang C.C."/>
            <person name="Yang T.C."/>
            <person name="Huo Q.B."/>
            <person name="Li W."/>
            <person name="Chen H.Y."/>
            <person name="Chen S.E."/>
            <person name="Zhou L.G."/>
            <person name="Ni X.B."/>
            <person name="Tian J.H."/>
            <person name="Sheng Y."/>
            <person name="Liu T."/>
            <person name="Pan Y.S."/>
            <person name="Xia L.Y."/>
            <person name="Li J."/>
            <person name="Zhao F."/>
            <person name="Cao W.C."/>
        </authorList>
    </citation>
    <scope>NUCLEOTIDE SEQUENCE</scope>
    <source>
        <strain evidence="7">Rmic-2018</strain>
    </source>
</reference>
<evidence type="ECO:0000256" key="3">
    <source>
        <dbReference type="ARBA" id="ARBA00022825"/>
    </source>
</evidence>
<gene>
    <name evidence="7" type="ORF">HPB51_022376</name>
</gene>
<dbReference type="InterPro" id="IPR001254">
    <property type="entry name" value="Trypsin_dom"/>
</dbReference>
<dbReference type="PROSITE" id="PS00135">
    <property type="entry name" value="TRYPSIN_SER"/>
    <property type="match status" value="1"/>
</dbReference>
<keyword evidence="1 5" id="KW-0645">Protease</keyword>
<dbReference type="InterPro" id="IPR033116">
    <property type="entry name" value="TRYPSIN_SER"/>
</dbReference>
<dbReference type="SMART" id="SM00020">
    <property type="entry name" value="Tryp_SPc"/>
    <property type="match status" value="1"/>
</dbReference>
<dbReference type="InterPro" id="IPR043504">
    <property type="entry name" value="Peptidase_S1_PA_chymotrypsin"/>
</dbReference>
<keyword evidence="8" id="KW-1185">Reference proteome</keyword>
<dbReference type="InterPro" id="IPR018114">
    <property type="entry name" value="TRYPSIN_HIS"/>
</dbReference>
<proteinExistence type="predicted"/>
<dbReference type="PROSITE" id="PS00134">
    <property type="entry name" value="TRYPSIN_HIS"/>
    <property type="match status" value="1"/>
</dbReference>
<dbReference type="Proteomes" id="UP000821866">
    <property type="component" value="Chromosome 6"/>
</dbReference>
<dbReference type="GO" id="GO:0004252">
    <property type="term" value="F:serine-type endopeptidase activity"/>
    <property type="evidence" value="ECO:0007669"/>
    <property type="project" value="InterPro"/>
</dbReference>
<dbReference type="FunFam" id="2.40.10.10:FF:000006">
    <property type="entry name" value="Serine proteinase stubble"/>
    <property type="match status" value="1"/>
</dbReference>
<dbReference type="AlphaFoldDB" id="A0A9J6DQP6"/>
<evidence type="ECO:0000313" key="8">
    <source>
        <dbReference type="Proteomes" id="UP000821866"/>
    </source>
</evidence>
<sequence length="410" mass="45733">MCTQYSLLTSTPGEEYIPFAEAIRRSAAHPIRHATTRLTRRGAQTSIASLSALVLVDSRGRQEIGRRKYADREGARRYREYTHGQPGASRPAGGIDGVASFPPAYVIRCCYSVTALRNFLFYEFGRRTQCSTSTPPILESAATELQQRASLSAQPEGFGKQRSYQCGRQMIRDGRIVGGQDAYDGEFPWVASLRLYGQHFCGGAILNKRWIITAAHCLRSKPPRSFSVRLGEYSIGKTEEDHEPQDIRLVRYIIHPMYSQPKRYNNDVALLELAQDVKFNRYVIPICLPEGPLELLGKSATVAGWGNIKDVDKDTLSLLEKSYHSDNSARHHRKEQALSTSDTQLCAGFKEGKKDACQGDSGGPLMFFDGSKYVIIGVISAGFGCARPLLPGLYTRVSEYKPWLNKYINS</sequence>
<evidence type="ECO:0000256" key="4">
    <source>
        <dbReference type="ARBA" id="ARBA00023157"/>
    </source>
</evidence>
<keyword evidence="3 5" id="KW-0720">Serine protease</keyword>
<dbReference type="GO" id="GO:0006508">
    <property type="term" value="P:proteolysis"/>
    <property type="evidence" value="ECO:0007669"/>
    <property type="project" value="UniProtKB-KW"/>
</dbReference>
<evidence type="ECO:0000256" key="5">
    <source>
        <dbReference type="RuleBase" id="RU363034"/>
    </source>
</evidence>
<evidence type="ECO:0000256" key="1">
    <source>
        <dbReference type="ARBA" id="ARBA00022670"/>
    </source>
</evidence>
<dbReference type="PRINTS" id="PR00722">
    <property type="entry name" value="CHYMOTRYPSIN"/>
</dbReference>
<keyword evidence="4" id="KW-1015">Disulfide bond</keyword>
<accession>A0A9J6DQP6</accession>
<dbReference type="EMBL" id="JABSTU010000008">
    <property type="protein sequence ID" value="KAH8024257.1"/>
    <property type="molecule type" value="Genomic_DNA"/>
</dbReference>
<evidence type="ECO:0000256" key="2">
    <source>
        <dbReference type="ARBA" id="ARBA00022801"/>
    </source>
</evidence>
<dbReference type="Gene3D" id="2.40.10.10">
    <property type="entry name" value="Trypsin-like serine proteases"/>
    <property type="match status" value="1"/>
</dbReference>
<dbReference type="InterPro" id="IPR001314">
    <property type="entry name" value="Peptidase_S1A"/>
</dbReference>
<dbReference type="InterPro" id="IPR009003">
    <property type="entry name" value="Peptidase_S1_PA"/>
</dbReference>
<comment type="caution">
    <text evidence="7">The sequence shown here is derived from an EMBL/GenBank/DDBJ whole genome shotgun (WGS) entry which is preliminary data.</text>
</comment>
<protein>
    <recommendedName>
        <fullName evidence="6">Peptidase S1 domain-containing protein</fullName>
    </recommendedName>
</protein>
<dbReference type="PANTHER" id="PTHR24252">
    <property type="entry name" value="ACROSIN-RELATED"/>
    <property type="match status" value="1"/>
</dbReference>
<feature type="domain" description="Peptidase S1" evidence="6">
    <location>
        <begin position="176"/>
        <end position="409"/>
    </location>
</feature>
<name>A0A9J6DQP6_RHIMP</name>